<name>A0ABS5BMC3_9BACT</name>
<organism evidence="4 5">
    <name type="scientific">Gemmata palustris</name>
    <dbReference type="NCBI Taxonomy" id="2822762"/>
    <lineage>
        <taxon>Bacteria</taxon>
        <taxon>Pseudomonadati</taxon>
        <taxon>Planctomycetota</taxon>
        <taxon>Planctomycetia</taxon>
        <taxon>Gemmatales</taxon>
        <taxon>Gemmataceae</taxon>
        <taxon>Gemmata</taxon>
    </lineage>
</organism>
<dbReference type="InterPro" id="IPR050817">
    <property type="entry name" value="DjlA_DnaK_co-chaperone"/>
</dbReference>
<evidence type="ECO:0000256" key="2">
    <source>
        <dbReference type="SAM" id="Phobius"/>
    </source>
</evidence>
<keyword evidence="2" id="KW-0472">Membrane</keyword>
<evidence type="ECO:0000256" key="1">
    <source>
        <dbReference type="SAM" id="MobiDB-lite"/>
    </source>
</evidence>
<evidence type="ECO:0000313" key="5">
    <source>
        <dbReference type="Proteomes" id="UP000676565"/>
    </source>
</evidence>
<dbReference type="EMBL" id="JAGKQQ010000001">
    <property type="protein sequence ID" value="MBP3954851.1"/>
    <property type="molecule type" value="Genomic_DNA"/>
</dbReference>
<dbReference type="RefSeq" id="WP_210652962.1">
    <property type="nucleotide sequence ID" value="NZ_JAGKQQ010000001.1"/>
</dbReference>
<dbReference type="Gene3D" id="1.10.287.110">
    <property type="entry name" value="DnaJ domain"/>
    <property type="match status" value="1"/>
</dbReference>
<comment type="caution">
    <text evidence="4">The sequence shown here is derived from an EMBL/GenBank/DDBJ whole genome shotgun (WGS) entry which is preliminary data.</text>
</comment>
<reference evidence="4 5" key="1">
    <citation type="submission" date="2021-04" db="EMBL/GenBank/DDBJ databases">
        <authorList>
            <person name="Ivanova A."/>
        </authorList>
    </citation>
    <scope>NUCLEOTIDE SEQUENCE [LARGE SCALE GENOMIC DNA]</scope>
    <source>
        <strain evidence="4 5">G18</strain>
    </source>
</reference>
<keyword evidence="2" id="KW-1133">Transmembrane helix</keyword>
<dbReference type="SMART" id="SM00271">
    <property type="entry name" value="DnaJ"/>
    <property type="match status" value="1"/>
</dbReference>
<dbReference type="Proteomes" id="UP000676565">
    <property type="component" value="Unassembled WGS sequence"/>
</dbReference>
<feature type="domain" description="J" evidence="3">
    <location>
        <begin position="67"/>
        <end position="134"/>
    </location>
</feature>
<dbReference type="CDD" id="cd06257">
    <property type="entry name" value="DnaJ"/>
    <property type="match status" value="1"/>
</dbReference>
<dbReference type="InterPro" id="IPR001623">
    <property type="entry name" value="DnaJ_domain"/>
</dbReference>
<protein>
    <submittedName>
        <fullName evidence="4">J domain-containing protein</fullName>
    </submittedName>
</protein>
<dbReference type="InterPro" id="IPR036869">
    <property type="entry name" value="J_dom_sf"/>
</dbReference>
<proteinExistence type="predicted"/>
<evidence type="ECO:0000259" key="3">
    <source>
        <dbReference type="PROSITE" id="PS50076"/>
    </source>
</evidence>
<feature type="transmembrane region" description="Helical" evidence="2">
    <location>
        <begin position="20"/>
        <end position="49"/>
    </location>
</feature>
<evidence type="ECO:0000313" key="4">
    <source>
        <dbReference type="EMBL" id="MBP3954851.1"/>
    </source>
</evidence>
<dbReference type="PROSITE" id="PS00636">
    <property type="entry name" value="DNAJ_1"/>
    <property type="match status" value="1"/>
</dbReference>
<keyword evidence="2" id="KW-0812">Transmembrane</keyword>
<accession>A0ABS5BMC3</accession>
<dbReference type="PROSITE" id="PS50076">
    <property type="entry name" value="DNAJ_2"/>
    <property type="match status" value="1"/>
</dbReference>
<dbReference type="SUPFAM" id="SSF46565">
    <property type="entry name" value="Chaperone J-domain"/>
    <property type="match status" value="1"/>
</dbReference>
<dbReference type="PANTHER" id="PTHR24074">
    <property type="entry name" value="CO-CHAPERONE PROTEIN DJLA"/>
    <property type="match status" value="1"/>
</dbReference>
<feature type="region of interest" description="Disordered" evidence="1">
    <location>
        <begin position="167"/>
        <end position="227"/>
    </location>
</feature>
<gene>
    <name evidence="4" type="ORF">J8F10_06085</name>
</gene>
<dbReference type="Pfam" id="PF00226">
    <property type="entry name" value="DnaJ"/>
    <property type="match status" value="1"/>
</dbReference>
<sequence length="227" mass="24732">MNKLNRALRGMSSVKFTGLLMLGPIVACAGTANPFVGLVGVAAFGLLLYRSMTNPSSGWAPNVRGENPYQILGVTQGADAATIRRAFRELERAHHPDAVPEDRKADATALFIRINQAYELLSDPEKRYEYDHLLEMYDGVIPPFDEAFRQIKDVDKHEMYAVFDELHPPEPTVPPEIPAPPAPLPGPVVAEPPAPVEVELPDSVREALGLLPRPDPPGSGSIEDRPG</sequence>
<dbReference type="PRINTS" id="PR00625">
    <property type="entry name" value="JDOMAIN"/>
</dbReference>
<feature type="compositionally biased region" description="Pro residues" evidence="1">
    <location>
        <begin position="169"/>
        <end position="195"/>
    </location>
</feature>
<dbReference type="InterPro" id="IPR018253">
    <property type="entry name" value="DnaJ_domain_CS"/>
</dbReference>
<keyword evidence="5" id="KW-1185">Reference proteome</keyword>